<evidence type="ECO:0000256" key="3">
    <source>
        <dbReference type="ARBA" id="ARBA00023136"/>
    </source>
</evidence>
<keyword evidence="7" id="KW-1185">Reference proteome</keyword>
<dbReference type="InterPro" id="IPR005534">
    <property type="entry name" value="Curli_assmbl/transp-comp_CsgG"/>
</dbReference>
<dbReference type="Pfam" id="PF03783">
    <property type="entry name" value="CsgG"/>
    <property type="match status" value="1"/>
</dbReference>
<keyword evidence="5" id="KW-0449">Lipoprotein</keyword>
<sequence length="319" mass="33978">MSIKWLFIASPIFLGACAVTSTPTQPVEAPVSRAQQIEAQKQVAAPQVKTLKRKIAIGRFTNETRYGKTFQVDANLDPLGKQASDMLNSRLISSNKFLTFERSDLEKIKNEQALLKEGNLIGVDTLILGSVTEFGRSTTGKSGFLSATKIQTARAKIEIRLVDARTGFLFFTATGTGEATSESGEIAGFGSKADYDGTLNDRAIGAAISDVQNALIAKLEERPWRTDILKVNGKQVFVSGGARQGLKVGDTLAVMQQGETVSSKQTGFAITLPPTKVGTLRITGLFGDNETNEGAIADLVSGSAVPAKGSTIFVAENKD</sequence>
<accession>A0ABS0ERM2</accession>
<keyword evidence="1" id="KW-1003">Cell membrane</keyword>
<evidence type="ECO:0000256" key="5">
    <source>
        <dbReference type="ARBA" id="ARBA00023288"/>
    </source>
</evidence>
<keyword evidence="2" id="KW-0732">Signal</keyword>
<comment type="caution">
    <text evidence="6">The sequence shown here is derived from an EMBL/GenBank/DDBJ whole genome shotgun (WGS) entry which is preliminary data.</text>
</comment>
<dbReference type="Proteomes" id="UP000657372">
    <property type="component" value="Unassembled WGS sequence"/>
</dbReference>
<proteinExistence type="predicted"/>
<evidence type="ECO:0000256" key="2">
    <source>
        <dbReference type="ARBA" id="ARBA00022729"/>
    </source>
</evidence>
<evidence type="ECO:0000256" key="1">
    <source>
        <dbReference type="ARBA" id="ARBA00022475"/>
    </source>
</evidence>
<gene>
    <name evidence="6" type="ORF">IXC47_07345</name>
</gene>
<evidence type="ECO:0000256" key="4">
    <source>
        <dbReference type="ARBA" id="ARBA00023139"/>
    </source>
</evidence>
<evidence type="ECO:0000313" key="7">
    <source>
        <dbReference type="Proteomes" id="UP000657372"/>
    </source>
</evidence>
<dbReference type="EMBL" id="JADOEL010000004">
    <property type="protein sequence ID" value="MBF8177490.1"/>
    <property type="molecule type" value="Genomic_DNA"/>
</dbReference>
<reference evidence="6 7" key="1">
    <citation type="submission" date="2020-11" db="EMBL/GenBank/DDBJ databases">
        <title>WGS of Herminiimonas contaminans strain Marseille-Q4544 isolated from planarians Schmidtea mediterranea.</title>
        <authorList>
            <person name="Kangale L."/>
        </authorList>
    </citation>
    <scope>NUCLEOTIDE SEQUENCE [LARGE SCALE GENOMIC DNA]</scope>
    <source>
        <strain evidence="6 7">Marseille-Q4544</strain>
    </source>
</reference>
<protein>
    <submittedName>
        <fullName evidence="6">Curli production assembly protein CsgG</fullName>
    </submittedName>
</protein>
<dbReference type="Gene3D" id="3.40.50.10610">
    <property type="entry name" value="ABC-type transport auxiliary lipoprotein component"/>
    <property type="match status" value="1"/>
</dbReference>
<name>A0ABS0ERM2_9BURK</name>
<organism evidence="6 7">
    <name type="scientific">Herminiimonas contaminans</name>
    <dbReference type="NCBI Taxonomy" id="1111140"/>
    <lineage>
        <taxon>Bacteria</taxon>
        <taxon>Pseudomonadati</taxon>
        <taxon>Pseudomonadota</taxon>
        <taxon>Betaproteobacteria</taxon>
        <taxon>Burkholderiales</taxon>
        <taxon>Oxalobacteraceae</taxon>
        <taxon>Herminiimonas</taxon>
    </lineage>
</organism>
<dbReference type="PANTHER" id="PTHR41164">
    <property type="entry name" value="CURLI PRODUCTION ASSEMBLY/TRANSPORT COMPONENT CSGG"/>
    <property type="match status" value="1"/>
</dbReference>
<dbReference type="PANTHER" id="PTHR41164:SF1">
    <property type="entry name" value="CURLI PRODUCTION ASSEMBLY_TRANSPORT COMPONENT CSGG"/>
    <property type="match status" value="1"/>
</dbReference>
<dbReference type="PROSITE" id="PS51257">
    <property type="entry name" value="PROKAR_LIPOPROTEIN"/>
    <property type="match status" value="1"/>
</dbReference>
<keyword evidence="3" id="KW-0472">Membrane</keyword>
<keyword evidence="4" id="KW-0564">Palmitate</keyword>
<evidence type="ECO:0000313" key="6">
    <source>
        <dbReference type="EMBL" id="MBF8177490.1"/>
    </source>
</evidence>